<proteinExistence type="predicted"/>
<reference evidence="3" key="1">
    <citation type="submission" date="2025-08" db="UniProtKB">
        <authorList>
            <consortium name="RefSeq"/>
        </authorList>
    </citation>
    <scope>IDENTIFICATION</scope>
</reference>
<dbReference type="Pfam" id="PF12937">
    <property type="entry name" value="F-box-like"/>
    <property type="match status" value="1"/>
</dbReference>
<dbReference type="Proteomes" id="UP000694888">
    <property type="component" value="Unplaced"/>
</dbReference>
<evidence type="ECO:0000313" key="3">
    <source>
        <dbReference type="RefSeq" id="XP_035828108.1"/>
    </source>
</evidence>
<gene>
    <name evidence="3" type="primary">LOC118478498</name>
</gene>
<dbReference type="SUPFAM" id="SSF81383">
    <property type="entry name" value="F-box domain"/>
    <property type="match status" value="1"/>
</dbReference>
<dbReference type="Gene3D" id="1.20.1280.50">
    <property type="match status" value="1"/>
</dbReference>
<accession>A0ABM1W0B5</accession>
<dbReference type="PANTHER" id="PTHR20933">
    <property type="entry name" value="F-BOX ONLY PROTEIN 33"/>
    <property type="match status" value="1"/>
</dbReference>
<evidence type="ECO:0000259" key="1">
    <source>
        <dbReference type="SMART" id="SM00256"/>
    </source>
</evidence>
<feature type="domain" description="F-box" evidence="1">
    <location>
        <begin position="53"/>
        <end position="93"/>
    </location>
</feature>
<dbReference type="InterPro" id="IPR032675">
    <property type="entry name" value="LRR_dom_sf"/>
</dbReference>
<name>A0ABM1W0B5_APLCA</name>
<dbReference type="SMART" id="SM00256">
    <property type="entry name" value="FBOX"/>
    <property type="match status" value="1"/>
</dbReference>
<dbReference type="RefSeq" id="XP_035828108.1">
    <property type="nucleotide sequence ID" value="XM_035972215.1"/>
</dbReference>
<dbReference type="InterPro" id="IPR001810">
    <property type="entry name" value="F-box_dom"/>
</dbReference>
<evidence type="ECO:0000313" key="2">
    <source>
        <dbReference type="Proteomes" id="UP000694888"/>
    </source>
</evidence>
<organism evidence="2 3">
    <name type="scientific">Aplysia californica</name>
    <name type="common">California sea hare</name>
    <dbReference type="NCBI Taxonomy" id="6500"/>
    <lineage>
        <taxon>Eukaryota</taxon>
        <taxon>Metazoa</taxon>
        <taxon>Spiralia</taxon>
        <taxon>Lophotrochozoa</taxon>
        <taxon>Mollusca</taxon>
        <taxon>Gastropoda</taxon>
        <taxon>Heterobranchia</taxon>
        <taxon>Euthyneura</taxon>
        <taxon>Tectipleura</taxon>
        <taxon>Aplysiida</taxon>
        <taxon>Aplysioidea</taxon>
        <taxon>Aplysiidae</taxon>
        <taxon>Aplysia</taxon>
    </lineage>
</organism>
<dbReference type="InterPro" id="IPR036047">
    <property type="entry name" value="F-box-like_dom_sf"/>
</dbReference>
<dbReference type="Gene3D" id="3.80.10.10">
    <property type="entry name" value="Ribonuclease Inhibitor"/>
    <property type="match status" value="1"/>
</dbReference>
<sequence length="274" mass="31237">MATTGRVKTYAGALKTFLNVAPVPAYMFPSSQEKQMDIEAEEDHGNDKPWHCLPYHILVTICRFLQERERGKMGAVCRSWREASQNPGLWRSHVFYLYSHSEAPRGLSWLQARGHNLRHATVMCLGHFDKPKEQFLRALQRSDLIDLDLNGTAYWWSSSGSVTSAGRVMARIVRLLKTQRQLEGFQMRQAMLDYQTGLGILDTLAVSSGSSIVRLGLEDFFGDDLSSSAHAMPQRFAHTITRFTRLSELTVNYEYLTDELLLWFARTDRLGDVT</sequence>
<dbReference type="GeneID" id="118478498"/>
<protein>
    <submittedName>
        <fullName evidence="3">F-box only protein 39-like</fullName>
    </submittedName>
</protein>
<keyword evidence="2" id="KW-1185">Reference proteome</keyword>
<dbReference type="PANTHER" id="PTHR20933:SF4">
    <property type="entry name" value="F-BOX INVOLVED IN POLYQ PATHOGENESIS, ISOFORM A"/>
    <property type="match status" value="1"/>
</dbReference>